<evidence type="ECO:0000313" key="1">
    <source>
        <dbReference type="EMBL" id="SDP17706.1"/>
    </source>
</evidence>
<dbReference type="STRING" id="504798.SAMN05421871_10423"/>
<dbReference type="AlphaFoldDB" id="A0A1H0QLU2"/>
<gene>
    <name evidence="1" type="ORF">SAMN05192558_10724</name>
</gene>
<proteinExistence type="predicted"/>
<dbReference type="Pfam" id="PF06245">
    <property type="entry name" value="DUF1015"/>
    <property type="match status" value="1"/>
</dbReference>
<dbReference type="InterPro" id="IPR008323">
    <property type="entry name" value="UCP033563"/>
</dbReference>
<protein>
    <submittedName>
        <fullName evidence="1">Uncharacterized conserved protein, DUF1015 family</fullName>
    </submittedName>
</protein>
<dbReference type="PANTHER" id="PTHR36454">
    <property type="entry name" value="LMO2823 PROTEIN"/>
    <property type="match status" value="1"/>
</dbReference>
<sequence length="397" mass="41497">MQNDPMTGWVRPIRRGWVVRSEVPGPDVDEFAEKHRVRAALAQPGAARGTLLAVQHPHRTPAALADGLSLLEALPQARRALVDLVRMAYRPVVDVVAPYEVDGPDGSATGLLCMVDPAAVDLDGLSQVRHTEQVYPDVVTERAAVLSGLGCATSAALLVPVTHGETLTAAVKDAIAAAGAPAVSTVDSAGRRHRVWLLGPGPIRDAIMAVAAARPLLVADGNHRVAAAAEAKLDGILALISAGPGLRIGAFHRVIVGTGRTADELAAAWRACGLTVREDPDAVAPTVPGTVVVRHGHRTLVVDLPPPTATDPLPRIDHEVVEELLIRKALALDPEGPNVRTLPAGRDPGPDVEAVLQIAPVPLADVLTVHAAGGRMPRKSTYFTPKPRSGLLLADLA</sequence>
<accession>A0A1H0QLU2</accession>
<dbReference type="EMBL" id="FNJB01000007">
    <property type="protein sequence ID" value="SDP17706.1"/>
    <property type="molecule type" value="Genomic_DNA"/>
</dbReference>
<evidence type="ECO:0000313" key="2">
    <source>
        <dbReference type="Proteomes" id="UP000199651"/>
    </source>
</evidence>
<keyword evidence="2" id="KW-1185">Reference proteome</keyword>
<name>A0A1H0QLU2_9PSEU</name>
<dbReference type="PANTHER" id="PTHR36454:SF1">
    <property type="entry name" value="DUF1015 DOMAIN-CONTAINING PROTEIN"/>
    <property type="match status" value="1"/>
</dbReference>
<dbReference type="Proteomes" id="UP000199651">
    <property type="component" value="Unassembled WGS sequence"/>
</dbReference>
<organism evidence="1 2">
    <name type="scientific">Actinokineospora alba</name>
    <dbReference type="NCBI Taxonomy" id="504798"/>
    <lineage>
        <taxon>Bacteria</taxon>
        <taxon>Bacillati</taxon>
        <taxon>Actinomycetota</taxon>
        <taxon>Actinomycetes</taxon>
        <taxon>Pseudonocardiales</taxon>
        <taxon>Pseudonocardiaceae</taxon>
        <taxon>Actinokineospora</taxon>
    </lineage>
</organism>
<reference evidence="2" key="1">
    <citation type="submission" date="2016-10" db="EMBL/GenBank/DDBJ databases">
        <authorList>
            <person name="Varghese N."/>
            <person name="Submissions S."/>
        </authorList>
    </citation>
    <scope>NUCLEOTIDE SEQUENCE [LARGE SCALE GENOMIC DNA]</scope>
    <source>
        <strain evidence="2">IBRC-M 10655</strain>
    </source>
</reference>